<evidence type="ECO:0000313" key="4">
    <source>
        <dbReference type="Proteomes" id="UP000682733"/>
    </source>
</evidence>
<evidence type="ECO:0000313" key="3">
    <source>
        <dbReference type="EMBL" id="CAF4345268.1"/>
    </source>
</evidence>
<evidence type="ECO:0000313" key="2">
    <source>
        <dbReference type="EMBL" id="CAF1554566.1"/>
    </source>
</evidence>
<proteinExistence type="predicted"/>
<dbReference type="Proteomes" id="UP000677228">
    <property type="component" value="Unassembled WGS sequence"/>
</dbReference>
<dbReference type="Proteomes" id="UP000682733">
    <property type="component" value="Unassembled WGS sequence"/>
</dbReference>
<reference evidence="3" key="1">
    <citation type="submission" date="2021-02" db="EMBL/GenBank/DDBJ databases">
        <authorList>
            <person name="Nowell W R."/>
        </authorList>
    </citation>
    <scope>NUCLEOTIDE SEQUENCE</scope>
</reference>
<dbReference type="AlphaFoldDB" id="A0A8S2UIE2"/>
<name>A0A8S2UIE2_9BILA</name>
<accession>A0A8S2UIE2</accession>
<evidence type="ECO:0000259" key="1">
    <source>
        <dbReference type="Pfam" id="PF18139"/>
    </source>
</evidence>
<dbReference type="GO" id="GO:0099604">
    <property type="term" value="F:ligand-gated calcium channel activity"/>
    <property type="evidence" value="ECO:0007669"/>
    <property type="project" value="TreeGrafter"/>
</dbReference>
<dbReference type="InterPro" id="IPR050927">
    <property type="entry name" value="TRPM"/>
</dbReference>
<dbReference type="InterPro" id="IPR041491">
    <property type="entry name" value="TRPM_SLOG"/>
</dbReference>
<comment type="caution">
    <text evidence="3">The sequence shown here is derived from an EMBL/GenBank/DDBJ whole genome shotgun (WGS) entry which is preliminary data.</text>
</comment>
<dbReference type="PANTHER" id="PTHR13800:SF12">
    <property type="entry name" value="TRANSIENT RECEPTOR POTENTIAL CATION CHANNEL SUBFAMILY M MEMBER-LIKE 2"/>
    <property type="match status" value="1"/>
</dbReference>
<protein>
    <recommendedName>
        <fullName evidence="1">TRPM SLOG domain-containing protein</fullName>
    </recommendedName>
</protein>
<dbReference type="EMBL" id="CAJNOK010040949">
    <property type="protein sequence ID" value="CAF1554566.1"/>
    <property type="molecule type" value="Genomic_DNA"/>
</dbReference>
<dbReference type="Pfam" id="PF18139">
    <property type="entry name" value="LSDAT_euk"/>
    <property type="match status" value="1"/>
</dbReference>
<feature type="non-terminal residue" evidence="3">
    <location>
        <position position="1"/>
    </location>
</feature>
<sequence>FLRCDNRTKLNVLYDLIVNDCKKTPSLIMSVYGGAKYFQMNERLETEFMKGIVHVATIADAWILTTGLNSGVAKLVGDGIAQSRLLSKQQKEVIAIGLTQWGSLTEKTRSLFKQICITENEAEQNIIGTKLLNLRDSETLEWNHTYSLMFDNGQLNTYLSDYQRSAFVQAAVNDLNDPDNPHHSKYCV</sequence>
<dbReference type="EMBL" id="CAJOBA010063461">
    <property type="protein sequence ID" value="CAF4345268.1"/>
    <property type="molecule type" value="Genomic_DNA"/>
</dbReference>
<organism evidence="3 4">
    <name type="scientific">Didymodactylos carnosus</name>
    <dbReference type="NCBI Taxonomy" id="1234261"/>
    <lineage>
        <taxon>Eukaryota</taxon>
        <taxon>Metazoa</taxon>
        <taxon>Spiralia</taxon>
        <taxon>Gnathifera</taxon>
        <taxon>Rotifera</taxon>
        <taxon>Eurotatoria</taxon>
        <taxon>Bdelloidea</taxon>
        <taxon>Philodinida</taxon>
        <taxon>Philodinidae</taxon>
        <taxon>Didymodactylos</taxon>
    </lineage>
</organism>
<feature type="domain" description="TRPM SLOG" evidence="1">
    <location>
        <begin position="2"/>
        <end position="162"/>
    </location>
</feature>
<dbReference type="PANTHER" id="PTHR13800">
    <property type="entry name" value="TRANSIENT RECEPTOR POTENTIAL CATION CHANNEL, SUBFAMILY M, MEMBER 6"/>
    <property type="match status" value="1"/>
</dbReference>
<gene>
    <name evidence="2" type="ORF">OVA965_LOCUS39479</name>
    <name evidence="3" type="ORF">TMI583_LOCUS40788</name>
</gene>
<dbReference type="GO" id="GO:0005886">
    <property type="term" value="C:plasma membrane"/>
    <property type="evidence" value="ECO:0007669"/>
    <property type="project" value="TreeGrafter"/>
</dbReference>